<feature type="transmembrane region" description="Helical" evidence="9">
    <location>
        <begin position="85"/>
        <end position="103"/>
    </location>
</feature>
<dbReference type="EMBL" id="MOBC01000007">
    <property type="protein sequence ID" value="ROM83263.1"/>
    <property type="molecule type" value="Genomic_DNA"/>
</dbReference>
<dbReference type="AlphaFoldDB" id="A0A423GA59"/>
<evidence type="ECO:0000256" key="5">
    <source>
        <dbReference type="ARBA" id="ARBA00022692"/>
    </source>
</evidence>
<comment type="similarity">
    <text evidence="2">Belongs to the major facilitator superfamily. Metabolite:H+ Symporter (MHS) family (TC 2.A.1.6) family.</text>
</comment>
<feature type="transmembrane region" description="Helical" evidence="9">
    <location>
        <begin position="392"/>
        <end position="411"/>
    </location>
</feature>
<feature type="transmembrane region" description="Helical" evidence="9">
    <location>
        <begin position="185"/>
        <end position="204"/>
    </location>
</feature>
<feature type="transmembrane region" description="Helical" evidence="9">
    <location>
        <begin position="109"/>
        <end position="129"/>
    </location>
</feature>
<dbReference type="PROSITE" id="PS00217">
    <property type="entry name" value="SUGAR_TRANSPORT_2"/>
    <property type="match status" value="1"/>
</dbReference>
<feature type="transmembrane region" description="Helical" evidence="9">
    <location>
        <begin position="51"/>
        <end position="73"/>
    </location>
</feature>
<dbReference type="RefSeq" id="WP_123579029.1">
    <property type="nucleotide sequence ID" value="NZ_MOBC01000007.1"/>
</dbReference>
<feature type="domain" description="Major facilitator superfamily (MFS) profile" evidence="10">
    <location>
        <begin position="13"/>
        <end position="415"/>
    </location>
</feature>
<evidence type="ECO:0000256" key="2">
    <source>
        <dbReference type="ARBA" id="ARBA00008240"/>
    </source>
</evidence>
<dbReference type="GO" id="GO:0005886">
    <property type="term" value="C:plasma membrane"/>
    <property type="evidence" value="ECO:0007669"/>
    <property type="project" value="UniProtKB-SubCell"/>
</dbReference>
<dbReference type="PROSITE" id="PS50850">
    <property type="entry name" value="MFS"/>
    <property type="match status" value="1"/>
</dbReference>
<keyword evidence="7 9" id="KW-1133">Transmembrane helix</keyword>
<evidence type="ECO:0000313" key="12">
    <source>
        <dbReference type="Proteomes" id="UP000284049"/>
    </source>
</evidence>
<dbReference type="InterPro" id="IPR036259">
    <property type="entry name" value="MFS_trans_sf"/>
</dbReference>
<dbReference type="SUPFAM" id="SSF103473">
    <property type="entry name" value="MFS general substrate transporter"/>
    <property type="match status" value="1"/>
</dbReference>
<evidence type="ECO:0000256" key="9">
    <source>
        <dbReference type="SAM" id="Phobius"/>
    </source>
</evidence>
<reference evidence="11 12" key="1">
    <citation type="submission" date="2016-10" db="EMBL/GenBank/DDBJ databases">
        <title>Comparative genome analysis of multiple Pseudomonas spp. focuses on biocontrol and plant growth promoting traits.</title>
        <authorList>
            <person name="Tao X.-Y."/>
            <person name="Taylor C.G."/>
        </authorList>
    </citation>
    <scope>NUCLEOTIDE SEQUENCE [LARGE SCALE GENOMIC DNA]</scope>
    <source>
        <strain evidence="11 12">Wood3</strain>
    </source>
</reference>
<protein>
    <submittedName>
        <fullName evidence="11">MFS transporter</fullName>
    </submittedName>
</protein>
<keyword evidence="4" id="KW-1003">Cell membrane</keyword>
<evidence type="ECO:0000256" key="3">
    <source>
        <dbReference type="ARBA" id="ARBA00022448"/>
    </source>
</evidence>
<evidence type="ECO:0000256" key="7">
    <source>
        <dbReference type="ARBA" id="ARBA00022989"/>
    </source>
</evidence>
<evidence type="ECO:0000256" key="1">
    <source>
        <dbReference type="ARBA" id="ARBA00004651"/>
    </source>
</evidence>
<keyword evidence="8 9" id="KW-0472">Membrane</keyword>
<name>A0A423GA59_9PSED</name>
<evidence type="ECO:0000259" key="10">
    <source>
        <dbReference type="PROSITE" id="PS50850"/>
    </source>
</evidence>
<feature type="transmembrane region" description="Helical" evidence="9">
    <location>
        <begin position="239"/>
        <end position="263"/>
    </location>
</feature>
<comment type="subcellular location">
    <subcellularLocation>
        <location evidence="1">Cell membrane</location>
        <topology evidence="1">Multi-pass membrane protein</topology>
    </subcellularLocation>
</comment>
<dbReference type="Pfam" id="PF07690">
    <property type="entry name" value="MFS_1"/>
    <property type="match status" value="1"/>
</dbReference>
<feature type="transmembrane region" description="Helical" evidence="9">
    <location>
        <begin position="150"/>
        <end position="173"/>
    </location>
</feature>
<comment type="caution">
    <text evidence="11">The sequence shown here is derived from an EMBL/GenBank/DDBJ whole genome shotgun (WGS) entry which is preliminary data.</text>
</comment>
<feature type="transmembrane region" description="Helical" evidence="9">
    <location>
        <begin position="302"/>
        <end position="322"/>
    </location>
</feature>
<keyword evidence="5 9" id="KW-0812">Transmembrane</keyword>
<dbReference type="InterPro" id="IPR011701">
    <property type="entry name" value="MFS"/>
</dbReference>
<evidence type="ECO:0000256" key="8">
    <source>
        <dbReference type="ARBA" id="ARBA00023136"/>
    </source>
</evidence>
<keyword evidence="6" id="KW-0769">Symport</keyword>
<organism evidence="11 12">
    <name type="scientific">Pseudomonas brassicacearum</name>
    <dbReference type="NCBI Taxonomy" id="930166"/>
    <lineage>
        <taxon>Bacteria</taxon>
        <taxon>Pseudomonadati</taxon>
        <taxon>Pseudomonadota</taxon>
        <taxon>Gammaproteobacteria</taxon>
        <taxon>Pseudomonadales</taxon>
        <taxon>Pseudomonadaceae</taxon>
        <taxon>Pseudomonas</taxon>
    </lineage>
</organism>
<accession>A0A423GA59</accession>
<dbReference type="PANTHER" id="PTHR43528:SF1">
    <property type="entry name" value="ALPHA-KETOGLUTARATE PERMEASE"/>
    <property type="match status" value="1"/>
</dbReference>
<keyword evidence="3" id="KW-0813">Transport</keyword>
<evidence type="ECO:0000313" key="11">
    <source>
        <dbReference type="EMBL" id="ROM83263.1"/>
    </source>
</evidence>
<dbReference type="Gene3D" id="1.20.1250.20">
    <property type="entry name" value="MFS general substrate transporter like domains"/>
    <property type="match status" value="2"/>
</dbReference>
<feature type="transmembrane region" description="Helical" evidence="9">
    <location>
        <begin position="361"/>
        <end position="380"/>
    </location>
</feature>
<dbReference type="GO" id="GO:0015293">
    <property type="term" value="F:symporter activity"/>
    <property type="evidence" value="ECO:0007669"/>
    <property type="project" value="UniProtKB-KW"/>
</dbReference>
<feature type="transmembrane region" description="Helical" evidence="9">
    <location>
        <begin position="328"/>
        <end position="349"/>
    </location>
</feature>
<dbReference type="InterPro" id="IPR020846">
    <property type="entry name" value="MFS_dom"/>
</dbReference>
<gene>
    <name evidence="11" type="ORF">BK652_13005</name>
</gene>
<feature type="transmembrane region" description="Helical" evidence="9">
    <location>
        <begin position="269"/>
        <end position="290"/>
    </location>
</feature>
<dbReference type="PANTHER" id="PTHR43528">
    <property type="entry name" value="ALPHA-KETOGLUTARATE PERMEASE"/>
    <property type="match status" value="1"/>
</dbReference>
<evidence type="ECO:0000256" key="6">
    <source>
        <dbReference type="ARBA" id="ARBA00022847"/>
    </source>
</evidence>
<dbReference type="InterPro" id="IPR051084">
    <property type="entry name" value="H+-coupled_symporters"/>
</dbReference>
<dbReference type="Proteomes" id="UP000284049">
    <property type="component" value="Unassembled WGS sequence"/>
</dbReference>
<dbReference type="InterPro" id="IPR005829">
    <property type="entry name" value="Sugar_transporter_CS"/>
</dbReference>
<sequence>MNNSTSHQGRLASLRAAGIGNALEWFDWTLYATFSVYLSRNLFDQTDPRSAMLATLAVFAVGFVARPIGGLLFGRLSDRLGRRTIMVITMLLLAVSSLGIAIIPAYSNVGLYASAGLLFFRLMQGLAHGGETGVSYTYVAEIAPSQHRGLWSSSVYVGVTLGVMAATAVAAALTWLLGPEAMNDYGWRIGFAIGGVLGIYALFLRRSAQESHVFEQQQGQTHASRTLSRGEVLRIARNIVMLAAAANVTYYAWVTFGAASAIARGMDATGAYVASLLAQIICVCWLPVCGRLSDRVGRKPMVIAWGICVMLLTYPLSIMVTTEPYTLFLAQLLGLSAWALIAAIFPAVLSEQVPTQARAQGVGFVSSVSVAVFGGTAPYLHSYLNGADLGYLYIGYVMGLGLLTVVAGYFIEETVGIDLADIQAPGARITASTGRSVASQP</sequence>
<evidence type="ECO:0000256" key="4">
    <source>
        <dbReference type="ARBA" id="ARBA00022475"/>
    </source>
</evidence>
<proteinExistence type="inferred from homology"/>